<gene>
    <name evidence="4" type="ORF">BDEG_20438</name>
</gene>
<proteinExistence type="inferred from homology"/>
<dbReference type="eggNOG" id="KOG2512">
    <property type="taxonomic scope" value="Eukaryota"/>
</dbReference>
<dbReference type="GO" id="GO:0006892">
    <property type="term" value="P:post-Golgi vesicle-mediated transport"/>
    <property type="evidence" value="ECO:0007669"/>
    <property type="project" value="TreeGrafter"/>
</dbReference>
<dbReference type="OrthoDB" id="194775at2759"/>
<dbReference type="PANTHER" id="PTHR15440">
    <property type="entry name" value="XRP2 PROTEIN"/>
    <property type="match status" value="1"/>
</dbReference>
<dbReference type="InterPro" id="IPR039093">
    <property type="entry name" value="XRP2"/>
</dbReference>
<evidence type="ECO:0000259" key="3">
    <source>
        <dbReference type="PROSITE" id="PS51329"/>
    </source>
</evidence>
<dbReference type="InterPro" id="IPR016098">
    <property type="entry name" value="CAP/MinC_C"/>
</dbReference>
<dbReference type="InterPro" id="IPR017901">
    <property type="entry name" value="C-CAP_CF_C-like"/>
</dbReference>
<dbReference type="VEuPathDB" id="FungiDB:BDEG_20438"/>
<dbReference type="STRING" id="403673.A0A177W968"/>
<dbReference type="GO" id="GO:0005096">
    <property type="term" value="F:GTPase activator activity"/>
    <property type="evidence" value="ECO:0007669"/>
    <property type="project" value="InterPro"/>
</dbReference>
<dbReference type="PANTHER" id="PTHR15440:SF0">
    <property type="entry name" value="PROTEIN XRP2"/>
    <property type="match status" value="1"/>
</dbReference>
<comment type="similarity">
    <text evidence="1">Belongs to the TBCC family.</text>
</comment>
<evidence type="ECO:0000313" key="4">
    <source>
        <dbReference type="EMBL" id="OAJ36244.1"/>
    </source>
</evidence>
<protein>
    <recommendedName>
        <fullName evidence="3">C-CAP/cofactor C-like domain-containing protein</fullName>
    </recommendedName>
</protein>
<dbReference type="GO" id="GO:1990075">
    <property type="term" value="C:periciliary membrane compartment"/>
    <property type="evidence" value="ECO:0007669"/>
    <property type="project" value="TreeGrafter"/>
</dbReference>
<dbReference type="SMART" id="SM00673">
    <property type="entry name" value="CARP"/>
    <property type="match status" value="2"/>
</dbReference>
<dbReference type="GO" id="GO:0005929">
    <property type="term" value="C:cilium"/>
    <property type="evidence" value="ECO:0007669"/>
    <property type="project" value="TreeGrafter"/>
</dbReference>
<dbReference type="PROSITE" id="PS51329">
    <property type="entry name" value="C_CAP_COFACTOR_C"/>
    <property type="match status" value="1"/>
</dbReference>
<evidence type="ECO:0000313" key="5">
    <source>
        <dbReference type="Proteomes" id="UP000077115"/>
    </source>
</evidence>
<name>A0A177W968_BATDL</name>
<feature type="domain" description="C-CAP/cofactor C-like" evidence="3">
    <location>
        <begin position="12"/>
        <end position="172"/>
    </location>
</feature>
<dbReference type="Gene3D" id="2.160.20.70">
    <property type="match status" value="1"/>
</dbReference>
<organism evidence="4 5">
    <name type="scientific">Batrachochytrium dendrobatidis (strain JEL423)</name>
    <dbReference type="NCBI Taxonomy" id="403673"/>
    <lineage>
        <taxon>Eukaryota</taxon>
        <taxon>Fungi</taxon>
        <taxon>Fungi incertae sedis</taxon>
        <taxon>Chytridiomycota</taxon>
        <taxon>Chytridiomycota incertae sedis</taxon>
        <taxon>Chytridiomycetes</taxon>
        <taxon>Rhizophydiales</taxon>
        <taxon>Rhizophydiales incertae sedis</taxon>
        <taxon>Batrachochytrium</taxon>
    </lineage>
</organism>
<dbReference type="GO" id="GO:0000166">
    <property type="term" value="F:nucleotide binding"/>
    <property type="evidence" value="ECO:0007669"/>
    <property type="project" value="UniProtKB-KW"/>
</dbReference>
<reference evidence="4 5" key="1">
    <citation type="submission" date="2006-10" db="EMBL/GenBank/DDBJ databases">
        <title>The Genome Sequence of Batrachochytrium dendrobatidis JEL423.</title>
        <authorList>
            <consortium name="The Broad Institute Genome Sequencing Platform"/>
            <person name="Birren B."/>
            <person name="Lander E."/>
            <person name="Galagan J."/>
            <person name="Cuomo C."/>
            <person name="Devon K."/>
            <person name="Jaffe D."/>
            <person name="Butler J."/>
            <person name="Alvarez P."/>
            <person name="Gnerre S."/>
            <person name="Grabherr M."/>
            <person name="Kleber M."/>
            <person name="Mauceli E."/>
            <person name="Brockman W."/>
            <person name="Young S."/>
            <person name="LaButti K."/>
            <person name="Sykes S."/>
            <person name="DeCaprio D."/>
            <person name="Crawford M."/>
            <person name="Koehrsen M."/>
            <person name="Engels R."/>
            <person name="Montgomery P."/>
            <person name="Pearson M."/>
            <person name="Howarth C."/>
            <person name="Larson L."/>
            <person name="White J."/>
            <person name="O'Leary S."/>
            <person name="Kodira C."/>
            <person name="Zeng Q."/>
            <person name="Yandava C."/>
            <person name="Alvarado L."/>
            <person name="Longcore J."/>
            <person name="James T."/>
        </authorList>
    </citation>
    <scope>NUCLEOTIDE SEQUENCE [LARGE SCALE GENOMIC DNA]</scope>
    <source>
        <strain evidence="4 5">JEL423</strain>
    </source>
</reference>
<accession>A0A177W968</accession>
<dbReference type="EMBL" id="DS022300">
    <property type="protein sequence ID" value="OAJ36244.1"/>
    <property type="molecule type" value="Genomic_DNA"/>
</dbReference>
<dbReference type="AlphaFoldDB" id="A0A177W968"/>
<evidence type="ECO:0000256" key="2">
    <source>
        <dbReference type="ARBA" id="ARBA00022741"/>
    </source>
</evidence>
<dbReference type="InterPro" id="IPR006599">
    <property type="entry name" value="CARP_motif"/>
</dbReference>
<keyword evidence="2" id="KW-0547">Nucleotide-binding</keyword>
<dbReference type="InterPro" id="IPR012945">
    <property type="entry name" value="Tubulin-bd_cofactor_C_dom"/>
</dbReference>
<sequence>MESNSTSFTQEPSSTIQSLPISTVIRPDLSAFTFSRVQGTQCTKLPNTIPKNVPFTIEDCKNAALFVMDISAQVTIDCCENTFILIAPCEGSVFIRDCHHCVIVAAAQQIRLKGCTDIKLSLYTHTQPVIETSSKIQIGCFRYAYPELNEQFRVAKFDVLNNVWHEVFDFNDTTGKNYQILKSPDEMDDWDIKAPTGESVPAVDTKGVNCPVPSTFSVLANLFQTKKIYIVVALGNSLDIIHDIILDIPISKIHGAKKIPAADLPHSIFEQAAQNAFTFIYIMATSQTPVEDKHTSQSGRIVWVTDLTEISALRSLIDKLPCN</sequence>
<reference evidence="4 5" key="2">
    <citation type="submission" date="2016-05" db="EMBL/GenBank/DDBJ databases">
        <title>Lineage-specific infection strategies underlie the spectrum of fungal disease in amphibians.</title>
        <authorList>
            <person name="Cuomo C.A."/>
            <person name="Farrer R.A."/>
            <person name="James T."/>
            <person name="Longcore J."/>
            <person name="Birren B."/>
        </authorList>
    </citation>
    <scope>NUCLEOTIDE SEQUENCE [LARGE SCALE GENOMIC DNA]</scope>
    <source>
        <strain evidence="4 5">JEL423</strain>
    </source>
</reference>
<dbReference type="Proteomes" id="UP000077115">
    <property type="component" value="Unassembled WGS sequence"/>
</dbReference>
<dbReference type="Pfam" id="PF07986">
    <property type="entry name" value="TBCC"/>
    <property type="match status" value="1"/>
</dbReference>
<evidence type="ECO:0000256" key="1">
    <source>
        <dbReference type="ARBA" id="ARBA00008848"/>
    </source>
</evidence>